<feature type="transmembrane region" description="Helical" evidence="10">
    <location>
        <begin position="152"/>
        <end position="176"/>
    </location>
</feature>
<keyword evidence="7 10" id="KW-0472">Membrane</keyword>
<evidence type="ECO:0000313" key="13">
    <source>
        <dbReference type="Proteomes" id="UP000789831"/>
    </source>
</evidence>
<dbReference type="EMBL" id="CAJVPL010003101">
    <property type="protein sequence ID" value="CAG8626363.1"/>
    <property type="molecule type" value="Genomic_DNA"/>
</dbReference>
<keyword evidence="5" id="KW-0862">Zinc</keyword>
<dbReference type="PANTHER" id="PTHR45676:SF41">
    <property type="entry name" value="RING-H2 FINGER PROTEIN ATL66"/>
    <property type="match status" value="1"/>
</dbReference>
<dbReference type="GO" id="GO:0008270">
    <property type="term" value="F:zinc ion binding"/>
    <property type="evidence" value="ECO:0007669"/>
    <property type="project" value="UniProtKB-KW"/>
</dbReference>
<dbReference type="Gene3D" id="3.50.30.30">
    <property type="match status" value="1"/>
</dbReference>
<feature type="domain" description="RING-type" evidence="11">
    <location>
        <begin position="283"/>
        <end position="326"/>
    </location>
</feature>
<keyword evidence="2 10" id="KW-0812">Transmembrane</keyword>
<dbReference type="InterPro" id="IPR003137">
    <property type="entry name" value="PA_domain"/>
</dbReference>
<evidence type="ECO:0000259" key="11">
    <source>
        <dbReference type="PROSITE" id="PS50089"/>
    </source>
</evidence>
<proteinExistence type="predicted"/>
<dbReference type="InterPro" id="IPR013083">
    <property type="entry name" value="Znf_RING/FYVE/PHD"/>
</dbReference>
<dbReference type="SMART" id="SM00744">
    <property type="entry name" value="RINGv"/>
    <property type="match status" value="1"/>
</dbReference>
<keyword evidence="13" id="KW-1185">Reference proteome</keyword>
<evidence type="ECO:0000256" key="4">
    <source>
        <dbReference type="ARBA" id="ARBA00022771"/>
    </source>
</evidence>
<dbReference type="PANTHER" id="PTHR45676">
    <property type="entry name" value="RING-H2 FINGER PROTEIN ATL51-RELATED"/>
    <property type="match status" value="1"/>
</dbReference>
<dbReference type="AlphaFoldDB" id="A0A9N9D8H7"/>
<dbReference type="InterPro" id="IPR046450">
    <property type="entry name" value="PA_dom_sf"/>
</dbReference>
<evidence type="ECO:0000256" key="3">
    <source>
        <dbReference type="ARBA" id="ARBA00022723"/>
    </source>
</evidence>
<evidence type="ECO:0000256" key="9">
    <source>
        <dbReference type="SAM" id="MobiDB-lite"/>
    </source>
</evidence>
<reference evidence="12" key="1">
    <citation type="submission" date="2021-06" db="EMBL/GenBank/DDBJ databases">
        <authorList>
            <person name="Kallberg Y."/>
            <person name="Tangrot J."/>
            <person name="Rosling A."/>
        </authorList>
    </citation>
    <scope>NUCLEOTIDE SEQUENCE</scope>
    <source>
        <strain evidence="12">MT106</strain>
    </source>
</reference>
<dbReference type="InterPro" id="IPR011016">
    <property type="entry name" value="Znf_RING-CH"/>
</dbReference>
<keyword evidence="6 10" id="KW-1133">Transmembrane helix</keyword>
<dbReference type="InterPro" id="IPR001841">
    <property type="entry name" value="Znf_RING"/>
</dbReference>
<dbReference type="Gene3D" id="3.30.40.10">
    <property type="entry name" value="Zinc/RING finger domain, C3HC4 (zinc finger)"/>
    <property type="match status" value="1"/>
</dbReference>
<name>A0A9N9D8H7_9GLOM</name>
<dbReference type="SUPFAM" id="SSF52025">
    <property type="entry name" value="PA domain"/>
    <property type="match status" value="1"/>
</dbReference>
<gene>
    <name evidence="12" type="ORF">AGERDE_LOCUS10309</name>
</gene>
<dbReference type="PROSITE" id="PS50089">
    <property type="entry name" value="ZF_RING_2"/>
    <property type="match status" value="1"/>
</dbReference>
<organism evidence="12 13">
    <name type="scientific">Ambispora gerdemannii</name>
    <dbReference type="NCBI Taxonomy" id="144530"/>
    <lineage>
        <taxon>Eukaryota</taxon>
        <taxon>Fungi</taxon>
        <taxon>Fungi incertae sedis</taxon>
        <taxon>Mucoromycota</taxon>
        <taxon>Glomeromycotina</taxon>
        <taxon>Glomeromycetes</taxon>
        <taxon>Archaeosporales</taxon>
        <taxon>Ambisporaceae</taxon>
        <taxon>Ambispora</taxon>
    </lineage>
</organism>
<feature type="compositionally biased region" description="Low complexity" evidence="9">
    <location>
        <begin position="240"/>
        <end position="250"/>
    </location>
</feature>
<accession>A0A9N9D8H7</accession>
<dbReference type="CDD" id="cd23121">
    <property type="entry name" value="RING-H2_RHA1-like"/>
    <property type="match status" value="1"/>
</dbReference>
<keyword evidence="4 8" id="KW-0863">Zinc-finger</keyword>
<keyword evidence="3" id="KW-0479">Metal-binding</keyword>
<dbReference type="SUPFAM" id="SSF57850">
    <property type="entry name" value="RING/U-box"/>
    <property type="match status" value="1"/>
</dbReference>
<comment type="caution">
    <text evidence="12">The sequence shown here is derived from an EMBL/GenBank/DDBJ whole genome shotgun (WGS) entry which is preliminary data.</text>
</comment>
<dbReference type="SMART" id="SM00184">
    <property type="entry name" value="RING"/>
    <property type="match status" value="1"/>
</dbReference>
<comment type="subcellular location">
    <subcellularLocation>
        <location evidence="1">Membrane</location>
    </subcellularLocation>
</comment>
<feature type="region of interest" description="Disordered" evidence="9">
    <location>
        <begin position="336"/>
        <end position="356"/>
    </location>
</feature>
<evidence type="ECO:0000313" key="12">
    <source>
        <dbReference type="EMBL" id="CAG8626363.1"/>
    </source>
</evidence>
<sequence>MSMLPESRYVAITISLMKVQKTLMEAQLTDANQPKPSSKGLKGIIYNRKNPCDANVSPPNPPSIAPFRIALITDNGCPIYQQIVNAQTDGAIGVIISRNSTDTTKNENDVNIPAFYISDSAGKTLLSNIQNGTSPEMFRVAMFPPQSGFHGAWQIAILVVGCLLAVSFLISVAIHFRLYQLRRRERSAIIAQQEANTNSKLDIYTLDKSIVEKLPTITYKNESSSSDDVRIPIFGNCESSSAPLSSIPAAKSRRDSSRSVTFNPKKIGDLSMTEEKHYSNDVCSICLDEFQDGDVLRRLPECSHLYHTECVDKWLTTKSSQCPLCKRDCTPPEIVKKREKAQQTQSRLSGLYATSSSSRYTSEESYDDTTYNVQRGSIFGRIVGMFGYGDSNESSHDGHTRPNGDAIQQLSPVVVRPVNVGRIV</sequence>
<dbReference type="Proteomes" id="UP000789831">
    <property type="component" value="Unassembled WGS sequence"/>
</dbReference>
<feature type="region of interest" description="Disordered" evidence="9">
    <location>
        <begin position="240"/>
        <end position="260"/>
    </location>
</feature>
<evidence type="ECO:0000256" key="5">
    <source>
        <dbReference type="ARBA" id="ARBA00022833"/>
    </source>
</evidence>
<evidence type="ECO:0000256" key="7">
    <source>
        <dbReference type="ARBA" id="ARBA00023136"/>
    </source>
</evidence>
<evidence type="ECO:0000256" key="6">
    <source>
        <dbReference type="ARBA" id="ARBA00022989"/>
    </source>
</evidence>
<evidence type="ECO:0000256" key="1">
    <source>
        <dbReference type="ARBA" id="ARBA00004370"/>
    </source>
</evidence>
<dbReference type="Pfam" id="PF13639">
    <property type="entry name" value="zf-RING_2"/>
    <property type="match status" value="1"/>
</dbReference>
<evidence type="ECO:0000256" key="2">
    <source>
        <dbReference type="ARBA" id="ARBA00022692"/>
    </source>
</evidence>
<dbReference type="OrthoDB" id="8062037at2759"/>
<protein>
    <submittedName>
        <fullName evidence="12">1074_t:CDS:1</fullName>
    </submittedName>
</protein>
<evidence type="ECO:0000256" key="10">
    <source>
        <dbReference type="SAM" id="Phobius"/>
    </source>
</evidence>
<dbReference type="GO" id="GO:0016020">
    <property type="term" value="C:membrane"/>
    <property type="evidence" value="ECO:0007669"/>
    <property type="project" value="UniProtKB-SubCell"/>
</dbReference>
<evidence type="ECO:0000256" key="8">
    <source>
        <dbReference type="PROSITE-ProRule" id="PRU00175"/>
    </source>
</evidence>
<dbReference type="Pfam" id="PF02225">
    <property type="entry name" value="PA"/>
    <property type="match status" value="1"/>
</dbReference>